<dbReference type="Proteomes" id="UP000038040">
    <property type="component" value="Unplaced"/>
</dbReference>
<feature type="binding site" evidence="13">
    <location>
        <position position="307"/>
    </location>
    <ligand>
        <name>Mn(2+)</name>
        <dbReference type="ChEBI" id="CHEBI:29035"/>
    </ligand>
</feature>
<evidence type="ECO:0000259" key="15">
    <source>
        <dbReference type="SMART" id="SM01329"/>
    </source>
</evidence>
<dbReference type="InterPro" id="IPR024084">
    <property type="entry name" value="IsoPropMal-DH-like_dom"/>
</dbReference>
<dbReference type="FunFam" id="3.40.718.10:FF:000002">
    <property type="entry name" value="Isocitrate dehydrogenase [NADP]"/>
    <property type="match status" value="1"/>
</dbReference>
<evidence type="ECO:0000313" key="17">
    <source>
        <dbReference type="Proteomes" id="UP000038040"/>
    </source>
</evidence>
<dbReference type="InterPro" id="IPR004790">
    <property type="entry name" value="Isocitrate_DH_NADP"/>
</dbReference>
<evidence type="ECO:0000256" key="9">
    <source>
        <dbReference type="ARBA" id="ARBA00023211"/>
    </source>
</evidence>
<evidence type="ECO:0000256" key="1">
    <source>
        <dbReference type="ARBA" id="ARBA00001936"/>
    </source>
</evidence>
<dbReference type="GO" id="GO:0006739">
    <property type="term" value="P:NADP+ metabolic process"/>
    <property type="evidence" value="ECO:0007669"/>
    <property type="project" value="TreeGrafter"/>
</dbReference>
<evidence type="ECO:0000256" key="2">
    <source>
        <dbReference type="ARBA" id="ARBA00007769"/>
    </source>
</evidence>
<keyword evidence="8 10" id="KW-0560">Oxidoreductase</keyword>
<feature type="domain" description="Isopropylmalate dehydrogenase-like" evidence="15">
    <location>
        <begin position="33"/>
        <end position="433"/>
    </location>
</feature>
<feature type="binding site" evidence="14">
    <location>
        <position position="115"/>
    </location>
    <ligand>
        <name>NADP(+)</name>
        <dbReference type="ChEBI" id="CHEBI:58349"/>
    </ligand>
</feature>
<comment type="cofactor">
    <cofactor evidence="1">
        <name>Mn(2+)</name>
        <dbReference type="ChEBI" id="CHEBI:29035"/>
    </cofactor>
</comment>
<dbReference type="GO" id="GO:0006097">
    <property type="term" value="P:glyoxylate cycle"/>
    <property type="evidence" value="ECO:0007669"/>
    <property type="project" value="UniProtKB-KW"/>
</dbReference>
<proteinExistence type="inferred from homology"/>
<organism evidence="17 19">
    <name type="scientific">Dracunculus medinensis</name>
    <name type="common">Guinea worm</name>
    <dbReference type="NCBI Taxonomy" id="318479"/>
    <lineage>
        <taxon>Eukaryota</taxon>
        <taxon>Metazoa</taxon>
        <taxon>Ecdysozoa</taxon>
        <taxon>Nematoda</taxon>
        <taxon>Chromadorea</taxon>
        <taxon>Rhabditida</taxon>
        <taxon>Spirurina</taxon>
        <taxon>Dracunculoidea</taxon>
        <taxon>Dracunculidae</taxon>
        <taxon>Dracunculus</taxon>
    </lineage>
</organism>
<comment type="cofactor">
    <cofactor evidence="10 13">
        <name>Mg(2+)</name>
        <dbReference type="ChEBI" id="CHEBI:18420"/>
    </cofactor>
    <cofactor evidence="10 13">
        <name>Mn(2+)</name>
        <dbReference type="ChEBI" id="CHEBI:29035"/>
    </cofactor>
    <text evidence="10 13">Binds 1 Mg(2+) or Mn(2+) ion per subunit.</text>
</comment>
<dbReference type="NCBIfam" id="NF006156">
    <property type="entry name" value="PRK08299.1"/>
    <property type="match status" value="1"/>
</dbReference>
<dbReference type="SUPFAM" id="SSF53659">
    <property type="entry name" value="Isocitrate/Isopropylmalate dehydrogenase-like"/>
    <property type="match status" value="1"/>
</dbReference>
<evidence type="ECO:0000256" key="10">
    <source>
        <dbReference type="PIRNR" id="PIRNR000108"/>
    </source>
</evidence>
<comment type="catalytic activity">
    <reaction evidence="10">
        <text>D-threo-isocitrate + NADP(+) = 2-oxoglutarate + CO2 + NADPH</text>
        <dbReference type="Rhea" id="RHEA:19629"/>
        <dbReference type="ChEBI" id="CHEBI:15562"/>
        <dbReference type="ChEBI" id="CHEBI:16526"/>
        <dbReference type="ChEBI" id="CHEBI:16810"/>
        <dbReference type="ChEBI" id="CHEBI:57783"/>
        <dbReference type="ChEBI" id="CHEBI:58349"/>
        <dbReference type="EC" id="1.1.1.42"/>
    </reaction>
</comment>
<feature type="binding site" evidence="12">
    <location>
        <position position="165"/>
    </location>
    <ligand>
        <name>D-threo-isocitrate</name>
        <dbReference type="ChEBI" id="CHEBI:15562"/>
    </ligand>
</feature>
<keyword evidence="5 10" id="KW-0479">Metal-binding</keyword>
<feature type="binding site" evidence="12">
    <location>
        <begin position="127"/>
        <end position="133"/>
    </location>
    <ligand>
        <name>D-threo-isocitrate</name>
        <dbReference type="ChEBI" id="CHEBI:15562"/>
    </ligand>
</feature>
<feature type="site" description="Critical for catalysis" evidence="11">
    <location>
        <position position="172"/>
    </location>
</feature>
<dbReference type="PIRSF" id="PIRSF000108">
    <property type="entry name" value="IDH_NADP"/>
    <property type="match status" value="1"/>
</dbReference>
<keyword evidence="18" id="KW-1185">Reference proteome</keyword>
<evidence type="ECO:0000313" key="16">
    <source>
        <dbReference type="EMBL" id="VDN59897.1"/>
    </source>
</evidence>
<dbReference type="WBParaSite" id="DME_0000714001-mRNA-1">
    <property type="protein sequence ID" value="DME_0000714001-mRNA-1"/>
    <property type="gene ID" value="DME_0000714001"/>
</dbReference>
<dbReference type="Pfam" id="PF00180">
    <property type="entry name" value="Iso_dh"/>
    <property type="match status" value="1"/>
</dbReference>
<dbReference type="SMART" id="SM01329">
    <property type="entry name" value="Iso_dh"/>
    <property type="match status" value="1"/>
</dbReference>
<dbReference type="GO" id="GO:0005739">
    <property type="term" value="C:mitochondrion"/>
    <property type="evidence" value="ECO:0007669"/>
    <property type="project" value="TreeGrafter"/>
</dbReference>
<evidence type="ECO:0000256" key="8">
    <source>
        <dbReference type="ARBA" id="ARBA00023002"/>
    </source>
</evidence>
<keyword evidence="6 10" id="KW-0460">Magnesium</keyword>
<evidence type="ECO:0000256" key="13">
    <source>
        <dbReference type="PIRSR" id="PIRSR000108-3"/>
    </source>
</evidence>
<dbReference type="AlphaFoldDB" id="A0A0N4UHU2"/>
<dbReference type="STRING" id="318479.A0A0N4UHU2"/>
<feature type="site" description="Critical for catalysis" evidence="11">
    <location>
        <position position="244"/>
    </location>
</feature>
<dbReference type="EMBL" id="UYYG01001194">
    <property type="protein sequence ID" value="VDN59897.1"/>
    <property type="molecule type" value="Genomic_DNA"/>
</dbReference>
<evidence type="ECO:0000256" key="11">
    <source>
        <dbReference type="PIRSR" id="PIRSR000108-1"/>
    </source>
</evidence>
<sequence length="442" mass="50576">MQFFQLFRSISKQINLSQKCFYATNKKIKVKNPIVDLDGDEMTRIIWKEIKNKVDLFPQIFELILPYLEIDIKYFDLGLPFRDKTNDMITVEAAEAIKKYNVGIKCATITPDEARVEEFKLKKMWLSPNGTLRNILGGTVFREPIICKNIPRLVPGWKQAIVIGRHAHGDQYKATDVVVPQGSSLKIYQKNKDGSETFHDVFDFDKSGGIVMGMYNTDESIAAFAHSCFQYAIMKKWPLYLSTKNTILKRYDGRFKDIFQEIYEKNYAGKFKELDTWYEHRLIDDMVAQVLKSSGGFVWACKNYDGDVQSDILAQGFGSLGLMTSVLMCPDGKTVEAEAAHGTVTRHYREHQKGNRTSTNPVASIFAWSRGLKHRGELDNNKELQTFAHKVEEACITTIEEGKMTKDLAICIYGAKNATPDKYLYTEDFLNAIDNKLKTFMK</sequence>
<evidence type="ECO:0000313" key="19">
    <source>
        <dbReference type="WBParaSite" id="DME_0000714001-mRNA-1"/>
    </source>
</evidence>
<keyword evidence="9 10" id="KW-0464">Manganese</keyword>
<reference evidence="16 18" key="2">
    <citation type="submission" date="2018-11" db="EMBL/GenBank/DDBJ databases">
        <authorList>
            <consortium name="Pathogen Informatics"/>
        </authorList>
    </citation>
    <scope>NUCLEOTIDE SEQUENCE [LARGE SCALE GENOMIC DNA]</scope>
</reference>
<dbReference type="InterPro" id="IPR019818">
    <property type="entry name" value="IsoCit/isopropylmalate_DH_CS"/>
</dbReference>
<dbReference type="Gene3D" id="3.40.718.10">
    <property type="entry name" value="Isopropylmalate Dehydrogenase"/>
    <property type="match status" value="1"/>
</dbReference>
<evidence type="ECO:0000313" key="18">
    <source>
        <dbReference type="Proteomes" id="UP000274756"/>
    </source>
</evidence>
<dbReference type="GO" id="GO:0006099">
    <property type="term" value="P:tricarboxylic acid cycle"/>
    <property type="evidence" value="ECO:0007669"/>
    <property type="project" value="UniProtKB-KW"/>
</dbReference>
<dbReference type="GO" id="GO:0000287">
    <property type="term" value="F:magnesium ion binding"/>
    <property type="evidence" value="ECO:0007669"/>
    <property type="project" value="InterPro"/>
</dbReference>
<dbReference type="Proteomes" id="UP000274756">
    <property type="component" value="Unassembled WGS sequence"/>
</dbReference>
<accession>A0A0N4UHU2</accession>
<feature type="binding site" evidence="12">
    <location>
        <position position="110"/>
    </location>
    <ligand>
        <name>D-threo-isocitrate</name>
        <dbReference type="ChEBI" id="CHEBI:15562"/>
    </ligand>
</feature>
<keyword evidence="3" id="KW-0329">Glyoxylate bypass</keyword>
<dbReference type="OrthoDB" id="248923at2759"/>
<feature type="binding site" evidence="13">
    <location>
        <position position="284"/>
    </location>
    <ligand>
        <name>Mn(2+)</name>
        <dbReference type="ChEBI" id="CHEBI:29035"/>
    </ligand>
</feature>
<reference evidence="19" key="1">
    <citation type="submission" date="2017-02" db="UniProtKB">
        <authorList>
            <consortium name="WormBaseParasite"/>
        </authorList>
    </citation>
    <scope>IDENTIFICATION</scope>
</reference>
<dbReference type="GO" id="GO:0051287">
    <property type="term" value="F:NAD binding"/>
    <property type="evidence" value="ECO:0007669"/>
    <property type="project" value="InterPro"/>
</dbReference>
<evidence type="ECO:0000256" key="6">
    <source>
        <dbReference type="ARBA" id="ARBA00022842"/>
    </source>
</evidence>
<dbReference type="GO" id="GO:0004450">
    <property type="term" value="F:isocitrate dehydrogenase (NADP+) activity"/>
    <property type="evidence" value="ECO:0007669"/>
    <property type="project" value="UniProtKB-EC"/>
</dbReference>
<dbReference type="PANTHER" id="PTHR11822">
    <property type="entry name" value="NADP-SPECIFIC ISOCITRATE DEHYDROGENASE"/>
    <property type="match status" value="1"/>
</dbReference>
<evidence type="ECO:0000256" key="4">
    <source>
        <dbReference type="ARBA" id="ARBA00022532"/>
    </source>
</evidence>
<keyword evidence="4 10" id="KW-0816">Tricarboxylic acid cycle</keyword>
<evidence type="ECO:0000256" key="12">
    <source>
        <dbReference type="PIRSR" id="PIRSR000108-2"/>
    </source>
</evidence>
<protein>
    <recommendedName>
        <fullName evidence="10">Isocitrate dehydrogenase [NADP]</fullName>
        <ecNumber evidence="10">1.1.1.42</ecNumber>
    </recommendedName>
</protein>
<evidence type="ECO:0000256" key="3">
    <source>
        <dbReference type="ARBA" id="ARBA00022435"/>
    </source>
</evidence>
<dbReference type="NCBIfam" id="TIGR00127">
    <property type="entry name" value="nadp_idh_euk"/>
    <property type="match status" value="1"/>
</dbReference>
<evidence type="ECO:0000256" key="14">
    <source>
        <dbReference type="PIRSR" id="PIRSR000108-4"/>
    </source>
</evidence>
<keyword evidence="7 10" id="KW-0521">NADP</keyword>
<feature type="binding site" evidence="14">
    <location>
        <begin position="108"/>
        <end position="110"/>
    </location>
    <ligand>
        <name>NADP(+)</name>
        <dbReference type="ChEBI" id="CHEBI:58349"/>
    </ligand>
</feature>
<feature type="binding site" evidence="12">
    <location>
        <position position="142"/>
    </location>
    <ligand>
        <name>D-threo-isocitrate</name>
        <dbReference type="ChEBI" id="CHEBI:15562"/>
    </ligand>
</feature>
<dbReference type="GO" id="GO:0006102">
    <property type="term" value="P:isocitrate metabolic process"/>
    <property type="evidence" value="ECO:0007669"/>
    <property type="project" value="InterPro"/>
</dbReference>
<feature type="binding site" evidence="14">
    <location>
        <position position="292"/>
    </location>
    <ligand>
        <name>NADP(+)</name>
        <dbReference type="ChEBI" id="CHEBI:58349"/>
    </ligand>
</feature>
<gene>
    <name evidence="16" type="ORF">DME_LOCUS9870</name>
</gene>
<evidence type="ECO:0000256" key="5">
    <source>
        <dbReference type="ARBA" id="ARBA00022723"/>
    </source>
</evidence>
<dbReference type="EC" id="1.1.1.42" evidence="10"/>
<dbReference type="PANTHER" id="PTHR11822:SF21">
    <property type="entry name" value="ISOCITRATE DEHYDROGENASE [NADP], MITOCHONDRIAL"/>
    <property type="match status" value="1"/>
</dbReference>
<feature type="binding site" evidence="14">
    <location>
        <position position="360"/>
    </location>
    <ligand>
        <name>NADP(+)</name>
        <dbReference type="ChEBI" id="CHEBI:58349"/>
    </ligand>
</feature>
<evidence type="ECO:0000256" key="7">
    <source>
        <dbReference type="ARBA" id="ARBA00022857"/>
    </source>
</evidence>
<name>A0A0N4UHU2_DRAME</name>
<feature type="binding site" evidence="14">
    <location>
        <begin position="342"/>
        <end position="347"/>
    </location>
    <ligand>
        <name>NADP(+)</name>
        <dbReference type="ChEBI" id="CHEBI:58349"/>
    </ligand>
</feature>
<comment type="similarity">
    <text evidence="2 10">Belongs to the isocitrate and isopropylmalate dehydrogenases family.</text>
</comment>
<dbReference type="PROSITE" id="PS00470">
    <property type="entry name" value="IDH_IMDH"/>
    <property type="match status" value="1"/>
</dbReference>